<feature type="transmembrane region" description="Helical" evidence="8">
    <location>
        <begin position="130"/>
        <end position="148"/>
    </location>
</feature>
<dbReference type="InterPro" id="IPR011701">
    <property type="entry name" value="MFS"/>
</dbReference>
<feature type="non-terminal residue" evidence="11">
    <location>
        <position position="1235"/>
    </location>
</feature>
<dbReference type="AlphaFoldDB" id="A0A5Q4BJ69"/>
<evidence type="ECO:0000259" key="10">
    <source>
        <dbReference type="Pfam" id="PF20938"/>
    </source>
</evidence>
<feature type="transmembrane region" description="Helical" evidence="8">
    <location>
        <begin position="445"/>
        <end position="469"/>
    </location>
</feature>
<comment type="caution">
    <text evidence="11">The sequence shown here is derived from an EMBL/GenBank/DDBJ whole genome shotgun (WGS) entry which is preliminary data.</text>
</comment>
<feature type="transmembrane region" description="Helical" evidence="8">
    <location>
        <begin position="318"/>
        <end position="335"/>
    </location>
</feature>
<gene>
    <name evidence="11" type="primary">Liz1-1</name>
    <name evidence="11" type="ORF">CSHISOI_08602</name>
</gene>
<keyword evidence="2" id="KW-0813">Transport</keyword>
<evidence type="ECO:0000313" key="11">
    <source>
        <dbReference type="EMBL" id="TQN66841.1"/>
    </source>
</evidence>
<dbReference type="PANTHER" id="PTHR35339:SF2">
    <property type="entry name" value="DUF2264 DOMAIN-CONTAINING PROTEIN-RELATED"/>
    <property type="match status" value="1"/>
</dbReference>
<feature type="transmembrane region" description="Helical" evidence="8">
    <location>
        <begin position="183"/>
        <end position="205"/>
    </location>
</feature>
<evidence type="ECO:0000259" key="9">
    <source>
        <dbReference type="Pfam" id="PF10022"/>
    </source>
</evidence>
<dbReference type="Proteomes" id="UP000326340">
    <property type="component" value="Unassembled WGS sequence"/>
</dbReference>
<evidence type="ECO:0000256" key="1">
    <source>
        <dbReference type="ARBA" id="ARBA00004141"/>
    </source>
</evidence>
<keyword evidence="12" id="KW-1185">Reference proteome</keyword>
<comment type="subcellular location">
    <subcellularLocation>
        <location evidence="1">Membrane</location>
        <topology evidence="1">Multi-pass membrane protein</topology>
    </subcellularLocation>
</comment>
<evidence type="ECO:0000256" key="4">
    <source>
        <dbReference type="ARBA" id="ARBA00022989"/>
    </source>
</evidence>
<dbReference type="Gene3D" id="1.20.1250.20">
    <property type="entry name" value="MFS general substrate transporter like domains"/>
    <property type="match status" value="1"/>
</dbReference>
<sequence>MATTAATTVTEENHPRHDDPTASAGRPVVKDAAVPAVAASAVMEEAGETENERRKRSLWIAWLYMFDWYPSHLSKEESHFLRKLDAFLLTFCSVAFFLKWLDSSNINSAYVSGMKEELKLYGNEYSLFQTFYNVGYIICQVPAMLILSRPKYSRYFLPTMEVLWSILTFAQCKLQTAPQIYGTRFLLGVLETPVASGSLFILSSWYKPEELFKRAGLWYVSNNFGVILGGYLQSAAYTNLNGVGGMAGWRWLFIIDGCISLPLSVAGYFIFPGMPTSGKPWWLSQSEYELGRRRMRDEGVEEPRKITAQMLRRLFCRWHWYVGVLAYVLFLSGAYPHGQMSLWLKWQADRWGTYTVPQINTIPTGAQGVSVVAAVLATSLCMVYPTWAIFQVVMAVFIFANICQMVWFIPHALHFAAYYLFGVSAAVTPILVPTVNYWMKDSAEARAFCTGSMLTFGFAVSSFYPIVVFPVIESPRWKKGYIVNFFFILGCWSSTAVSIMPSLPGFSDNDLRTRSDLVRATLALLRPLLPHFSPANGRIRLPVSSATHFDETAAQLEGFARPLWAVGALLHGCDSASDPELAESIDEVVQPWVDGFVSGTDPEHPEYWGKINDTDQRMVEAEIVAFALLSAPDRVYAPLSQRCKQNVAGWLRTLNGMEMPGNNWRWFRVFGNLALAKVCGVPWDDVRDEIDSDLALLDTFYRLDGWSADGPWQTPEQARAESEQYEKTGRRDAVGIGRQADYYSGSFAIQFSQLLYSRFAADVDPGRAEMYRQRARDFGVTFWKYFDAEGAAIPFGRSLTYRFACGGYFAALAFAQVPDLPSPLDSPGAVKGFLLRHLRWWARNSEDVFYPDGTLNIGWLYPNMYLSEDYNSPQSPYWCLKTLIAVGLADDDAFWTAEEGPYPTVTAAADAVTLAPAPQQILCNHPAGNHHFLLAPGQFVAWPMKASQAKYAKFAYSSAFAFSVPTGPLIQQMAPDNALALSRDGGETWAVRWKSEQVRFSTAYVRGSSGAGAGAGAEEEEELVEEVQAASARWYPWGDRAVTVDTTLVPPTNRWPDWHVRVPRIELHDDVETLHTVEGGFAISGREKADGMPLPLLRGIPPDSRLGATEGVVRDEWSTLVLSAAGASGVVTKVPGGRGPGHRTTSECYPLKPDSNTNLACSRTLIPVASHAMLGGLKRGAEITLVESIFALSATANGGWSGRTESLSLAKRWLDRPVVSLDLDQTAAEKSSRIL</sequence>
<keyword evidence="4 8" id="KW-1133">Transmembrane helix</keyword>
<accession>A0A5Q4BJ69</accession>
<dbReference type="Pfam" id="PF07690">
    <property type="entry name" value="MFS_1"/>
    <property type="match status" value="1"/>
</dbReference>
<dbReference type="SUPFAM" id="SSF103473">
    <property type="entry name" value="MFS general substrate transporter"/>
    <property type="match status" value="1"/>
</dbReference>
<feature type="region of interest" description="Disordered" evidence="7">
    <location>
        <begin position="1"/>
        <end position="25"/>
    </location>
</feature>
<feature type="transmembrane region" description="Helical" evidence="8">
    <location>
        <begin position="416"/>
        <end position="439"/>
    </location>
</feature>
<name>A0A5Q4BJ69_9PEZI</name>
<dbReference type="InterPro" id="IPR049237">
    <property type="entry name" value="DUF2264_C"/>
</dbReference>
<dbReference type="EMBL" id="PUHP01001082">
    <property type="protein sequence ID" value="TQN66841.1"/>
    <property type="molecule type" value="Genomic_DNA"/>
</dbReference>
<feature type="compositionally biased region" description="Low complexity" evidence="7">
    <location>
        <begin position="1"/>
        <end position="10"/>
    </location>
</feature>
<evidence type="ECO:0000256" key="8">
    <source>
        <dbReference type="SAM" id="Phobius"/>
    </source>
</evidence>
<feature type="transmembrane region" description="Helical" evidence="8">
    <location>
        <begin position="481"/>
        <end position="503"/>
    </location>
</feature>
<feature type="compositionally biased region" description="Basic and acidic residues" evidence="7">
    <location>
        <begin position="11"/>
        <end position="20"/>
    </location>
</feature>
<feature type="transmembrane region" description="Helical" evidence="8">
    <location>
        <begin position="217"/>
        <end position="237"/>
    </location>
</feature>
<feature type="transmembrane region" description="Helical" evidence="8">
    <location>
        <begin position="249"/>
        <end position="271"/>
    </location>
</feature>
<keyword evidence="5 8" id="KW-0472">Membrane</keyword>
<dbReference type="OrthoDB" id="5150166at2759"/>
<evidence type="ECO:0000256" key="6">
    <source>
        <dbReference type="ARBA" id="ARBA00037968"/>
    </source>
</evidence>
<feature type="domain" description="DUF2264" evidence="9">
    <location>
        <begin position="513"/>
        <end position="901"/>
    </location>
</feature>
<feature type="transmembrane region" description="Helical" evidence="8">
    <location>
        <begin position="388"/>
        <end position="409"/>
    </location>
</feature>
<dbReference type="InterPro" id="IPR016624">
    <property type="entry name" value="UCP014753"/>
</dbReference>
<dbReference type="Pfam" id="PF10022">
    <property type="entry name" value="DUF2264"/>
    <property type="match status" value="1"/>
</dbReference>
<evidence type="ECO:0000256" key="3">
    <source>
        <dbReference type="ARBA" id="ARBA00022692"/>
    </source>
</evidence>
<evidence type="ECO:0000256" key="5">
    <source>
        <dbReference type="ARBA" id="ARBA00023136"/>
    </source>
</evidence>
<dbReference type="FunFam" id="1.20.1250.20:FF:000065">
    <property type="entry name" value="Putative MFS pantothenate transporter"/>
    <property type="match status" value="1"/>
</dbReference>
<dbReference type="GO" id="GO:0016020">
    <property type="term" value="C:membrane"/>
    <property type="evidence" value="ECO:0007669"/>
    <property type="project" value="UniProtKB-SubCell"/>
</dbReference>
<evidence type="ECO:0000313" key="12">
    <source>
        <dbReference type="Proteomes" id="UP000326340"/>
    </source>
</evidence>
<dbReference type="PANTHER" id="PTHR35339">
    <property type="entry name" value="LINALOOL DEHYDRATASE_ISOMERASE DOMAIN-CONTAINING PROTEIN"/>
    <property type="match status" value="1"/>
</dbReference>
<evidence type="ECO:0000256" key="2">
    <source>
        <dbReference type="ARBA" id="ARBA00022448"/>
    </source>
</evidence>
<dbReference type="InterPro" id="IPR036259">
    <property type="entry name" value="MFS_trans_sf"/>
</dbReference>
<comment type="similarity">
    <text evidence="6">Belongs to the major facilitator superfamily. Allantoate permease family.</text>
</comment>
<evidence type="ECO:0000256" key="7">
    <source>
        <dbReference type="SAM" id="MobiDB-lite"/>
    </source>
</evidence>
<proteinExistence type="inferred from homology"/>
<dbReference type="GO" id="GO:0022857">
    <property type="term" value="F:transmembrane transporter activity"/>
    <property type="evidence" value="ECO:0007669"/>
    <property type="project" value="InterPro"/>
</dbReference>
<keyword evidence="3 8" id="KW-0812">Transmembrane</keyword>
<dbReference type="InterPro" id="IPR049349">
    <property type="entry name" value="DUF2264_N"/>
</dbReference>
<protein>
    <submittedName>
        <fullName evidence="11">Pantothenate transporter liz1</fullName>
    </submittedName>
</protein>
<dbReference type="Pfam" id="PF20938">
    <property type="entry name" value="DUF2264_C"/>
    <property type="match status" value="1"/>
</dbReference>
<reference evidence="11 12" key="1">
    <citation type="journal article" date="2019" name="Sci. Rep.">
        <title>Colletotrichum shisoi sp. nov., an anthracnose pathogen of Perilla frutescens in Japan: molecular phylogenetic, morphological and genomic evidence.</title>
        <authorList>
            <person name="Gan P."/>
            <person name="Tsushima A."/>
            <person name="Hiroyama R."/>
            <person name="Narusaka M."/>
            <person name="Takano Y."/>
            <person name="Narusaka Y."/>
            <person name="Kawaradani M."/>
            <person name="Damm U."/>
            <person name="Shirasu K."/>
        </authorList>
    </citation>
    <scope>NUCLEOTIDE SEQUENCE [LARGE SCALE GENOMIC DNA]</scope>
    <source>
        <strain evidence="11 12">PG-2018a</strain>
    </source>
</reference>
<organism evidence="11 12">
    <name type="scientific">Colletotrichum shisoi</name>
    <dbReference type="NCBI Taxonomy" id="2078593"/>
    <lineage>
        <taxon>Eukaryota</taxon>
        <taxon>Fungi</taxon>
        <taxon>Dikarya</taxon>
        <taxon>Ascomycota</taxon>
        <taxon>Pezizomycotina</taxon>
        <taxon>Sordariomycetes</taxon>
        <taxon>Hypocreomycetidae</taxon>
        <taxon>Glomerellales</taxon>
        <taxon>Glomerellaceae</taxon>
        <taxon>Colletotrichum</taxon>
        <taxon>Colletotrichum destructivum species complex</taxon>
    </lineage>
</organism>
<feature type="domain" description="DUF2264" evidence="10">
    <location>
        <begin position="915"/>
        <end position="1219"/>
    </location>
</feature>